<dbReference type="InterPro" id="IPR051450">
    <property type="entry name" value="Gfo/Idh/MocA_Oxidoreductases"/>
</dbReference>
<dbReference type="Pfam" id="PF08242">
    <property type="entry name" value="Methyltransf_12"/>
    <property type="match status" value="1"/>
</dbReference>
<protein>
    <submittedName>
        <fullName evidence="5">Thiazolinyl imide reductase</fullName>
    </submittedName>
</protein>
<dbReference type="RefSeq" id="WP_185052401.1">
    <property type="nucleotide sequence ID" value="NZ_BAABIX010000002.1"/>
</dbReference>
<dbReference type="InterPro" id="IPR000683">
    <property type="entry name" value="Gfo/Idh/MocA-like_OxRdtase_N"/>
</dbReference>
<dbReference type="InterPro" id="IPR010091">
    <property type="entry name" value="Thiazolinyl_imide_reductase"/>
</dbReference>
<sequence>MRVVVCGTNFGRLYARAVRSLEPRLTLAGIVSRGSAHSRDLAAGLGVPHYDSVDALPDDVDAACVVVGSTISGGEGTDLARRLLARGVHVLQEHPVHHDEMTECLRLARRHRVQYRVNSHYPHVGPVREFIEAARRLAERQRPLFVEAISPVHVLYPLIDVLGRALGGVRPWRFADPAEPPDELRTLAGGRSHPLRGLYGVLAGVPVGLRVQNQLDPADRDNHALLWHRVAIGAEGGVLTLADTHGPVLWSPRFHAHRDSGHRLVLDGSAHLGLDSTTVLTEPVGTFRDILTTAWPAAIERALLEFAQAIDEAPDPLQAAQYDLTICRIWADIARRLGPPEIIRPDPPRVLSPAEIGPPAAPRTPRTPRAPRTPRTSGGYDFSGPYTPTAEFFDLAASGHVTGGTALAVVDALKGIDPGRGPIVEIGAGTGLITRALAKALPDAEIVAAEPAAGMRAVLTSRVFSDEDLRHRVTVTDQSAPDLDLPGVISAAVVCGVAGHLDASGRATLWRRLAERLAPGGVIVVELMSMDRPGSLPPTRLARESVGRQTYEWWFSGEPAGGDLMRLRTTWRVYRDGELVREVGDAYDWHAFGLDRVERESGLTLRTLPRVSSTPMAVLTNDGKASA</sequence>
<evidence type="ECO:0000256" key="1">
    <source>
        <dbReference type="SAM" id="MobiDB-lite"/>
    </source>
</evidence>
<proteinExistence type="predicted"/>
<feature type="domain" description="Gfo/Idh/MocA-like oxidoreductase N-terminal" evidence="2">
    <location>
        <begin position="1"/>
        <end position="118"/>
    </location>
</feature>
<dbReference type="NCBIfam" id="TIGR01761">
    <property type="entry name" value="thiaz-red"/>
    <property type="match status" value="1"/>
</dbReference>
<evidence type="ECO:0000313" key="5">
    <source>
        <dbReference type="EMBL" id="MBB5135447.1"/>
    </source>
</evidence>
<dbReference type="SUPFAM" id="SSF51735">
    <property type="entry name" value="NAD(P)-binding Rossmann-fold domains"/>
    <property type="match status" value="1"/>
</dbReference>
<dbReference type="SUPFAM" id="SSF53335">
    <property type="entry name" value="S-adenosyl-L-methionine-dependent methyltransferases"/>
    <property type="match status" value="1"/>
</dbReference>
<dbReference type="Pfam" id="PF21390">
    <property type="entry name" value="Irp3-like_C"/>
    <property type="match status" value="1"/>
</dbReference>
<evidence type="ECO:0000259" key="2">
    <source>
        <dbReference type="Pfam" id="PF01408"/>
    </source>
</evidence>
<dbReference type="InterPro" id="IPR036291">
    <property type="entry name" value="NAD(P)-bd_dom_sf"/>
</dbReference>
<dbReference type="CDD" id="cd02440">
    <property type="entry name" value="AdoMet_MTases"/>
    <property type="match status" value="1"/>
</dbReference>
<dbReference type="InterPro" id="IPR048655">
    <property type="entry name" value="Irp3-like_C"/>
</dbReference>
<accession>A0A840PE78</accession>
<evidence type="ECO:0000313" key="6">
    <source>
        <dbReference type="Proteomes" id="UP000578449"/>
    </source>
</evidence>
<dbReference type="GO" id="GO:0000166">
    <property type="term" value="F:nucleotide binding"/>
    <property type="evidence" value="ECO:0007669"/>
    <property type="project" value="InterPro"/>
</dbReference>
<dbReference type="Pfam" id="PF01408">
    <property type="entry name" value="GFO_IDH_MocA"/>
    <property type="match status" value="1"/>
</dbReference>
<dbReference type="PANTHER" id="PTHR43377:SF1">
    <property type="entry name" value="BILIVERDIN REDUCTASE A"/>
    <property type="match status" value="1"/>
</dbReference>
<dbReference type="AlphaFoldDB" id="A0A840PE78"/>
<reference evidence="5 6" key="1">
    <citation type="submission" date="2020-08" db="EMBL/GenBank/DDBJ databases">
        <title>Genomic Encyclopedia of Type Strains, Phase IV (KMG-IV): sequencing the most valuable type-strain genomes for metagenomic binning, comparative biology and taxonomic classification.</title>
        <authorList>
            <person name="Goeker M."/>
        </authorList>
    </citation>
    <scope>NUCLEOTIDE SEQUENCE [LARGE SCALE GENOMIC DNA]</scope>
    <source>
        <strain evidence="5 6">DSM 45615</strain>
    </source>
</reference>
<feature type="region of interest" description="Disordered" evidence="1">
    <location>
        <begin position="344"/>
        <end position="383"/>
    </location>
</feature>
<dbReference type="Gene3D" id="3.40.50.150">
    <property type="entry name" value="Vaccinia Virus protein VP39"/>
    <property type="match status" value="1"/>
</dbReference>
<gene>
    <name evidence="5" type="ORF">HNP84_005191</name>
</gene>
<dbReference type="InterPro" id="IPR029063">
    <property type="entry name" value="SAM-dependent_MTases_sf"/>
</dbReference>
<feature type="domain" description="Methyltransferase type 12" evidence="3">
    <location>
        <begin position="424"/>
        <end position="523"/>
    </location>
</feature>
<organism evidence="5 6">
    <name type="scientific">Thermocatellispora tengchongensis</name>
    <dbReference type="NCBI Taxonomy" id="1073253"/>
    <lineage>
        <taxon>Bacteria</taxon>
        <taxon>Bacillati</taxon>
        <taxon>Actinomycetota</taxon>
        <taxon>Actinomycetes</taxon>
        <taxon>Streptosporangiales</taxon>
        <taxon>Streptosporangiaceae</taxon>
        <taxon>Thermocatellispora</taxon>
    </lineage>
</organism>
<dbReference type="Gene3D" id="3.30.360.10">
    <property type="entry name" value="Dihydrodipicolinate Reductase, domain 2"/>
    <property type="match status" value="1"/>
</dbReference>
<feature type="domain" description="Thiazolinyl imine reductase-like C-terminal" evidence="4">
    <location>
        <begin position="141"/>
        <end position="251"/>
    </location>
</feature>
<dbReference type="EMBL" id="JACHGN010000011">
    <property type="protein sequence ID" value="MBB5135447.1"/>
    <property type="molecule type" value="Genomic_DNA"/>
</dbReference>
<keyword evidence="6" id="KW-1185">Reference proteome</keyword>
<evidence type="ECO:0000259" key="3">
    <source>
        <dbReference type="Pfam" id="PF08242"/>
    </source>
</evidence>
<dbReference type="Gene3D" id="3.40.50.720">
    <property type="entry name" value="NAD(P)-binding Rossmann-like Domain"/>
    <property type="match status" value="1"/>
</dbReference>
<dbReference type="InterPro" id="IPR013217">
    <property type="entry name" value="Methyltransf_12"/>
</dbReference>
<name>A0A840PE78_9ACTN</name>
<comment type="caution">
    <text evidence="5">The sequence shown here is derived from an EMBL/GenBank/DDBJ whole genome shotgun (WGS) entry which is preliminary data.</text>
</comment>
<dbReference type="PANTHER" id="PTHR43377">
    <property type="entry name" value="BILIVERDIN REDUCTASE A"/>
    <property type="match status" value="1"/>
</dbReference>
<dbReference type="Proteomes" id="UP000578449">
    <property type="component" value="Unassembled WGS sequence"/>
</dbReference>
<evidence type="ECO:0000259" key="4">
    <source>
        <dbReference type="Pfam" id="PF21390"/>
    </source>
</evidence>